<organism evidence="1 2">
    <name type="scientific">Pistacia integerrima</name>
    <dbReference type="NCBI Taxonomy" id="434235"/>
    <lineage>
        <taxon>Eukaryota</taxon>
        <taxon>Viridiplantae</taxon>
        <taxon>Streptophyta</taxon>
        <taxon>Embryophyta</taxon>
        <taxon>Tracheophyta</taxon>
        <taxon>Spermatophyta</taxon>
        <taxon>Magnoliopsida</taxon>
        <taxon>eudicotyledons</taxon>
        <taxon>Gunneridae</taxon>
        <taxon>Pentapetalae</taxon>
        <taxon>rosids</taxon>
        <taxon>malvids</taxon>
        <taxon>Sapindales</taxon>
        <taxon>Anacardiaceae</taxon>
        <taxon>Pistacia</taxon>
    </lineage>
</organism>
<evidence type="ECO:0000313" key="1">
    <source>
        <dbReference type="EMBL" id="KAJ0045833.1"/>
    </source>
</evidence>
<name>A0ACC0Z6M6_9ROSI</name>
<dbReference type="Proteomes" id="UP001163603">
    <property type="component" value="Chromosome 3"/>
</dbReference>
<proteinExistence type="predicted"/>
<comment type="caution">
    <text evidence="1">The sequence shown here is derived from an EMBL/GenBank/DDBJ whole genome shotgun (WGS) entry which is preliminary data.</text>
</comment>
<dbReference type="EMBL" id="CM047738">
    <property type="protein sequence ID" value="KAJ0045833.1"/>
    <property type="molecule type" value="Genomic_DNA"/>
</dbReference>
<evidence type="ECO:0000313" key="2">
    <source>
        <dbReference type="Proteomes" id="UP001163603"/>
    </source>
</evidence>
<keyword evidence="2" id="KW-1185">Reference proteome</keyword>
<gene>
    <name evidence="1" type="ORF">Pint_05240</name>
</gene>
<sequence length="128" mass="14531">MEGNKLAKEVCIFFSKSNQIAYSLKMAHKIKTVREKLDDIAKDMTQFHFIEHHFEKPILNTKRETHSSELVENVIGREDDKNKTIQLLLDSNYDEYVSVISIVGIGGLGKPHLLGLSTMTKKSNVISI</sequence>
<protein>
    <submittedName>
        <fullName evidence="1">Uncharacterized protein</fullName>
    </submittedName>
</protein>
<accession>A0ACC0Z6M6</accession>
<reference evidence="2" key="1">
    <citation type="journal article" date="2023" name="G3 (Bethesda)">
        <title>Genome assembly and association tests identify interacting loci associated with vigor, precocity, and sex in interspecific pistachio rootstocks.</title>
        <authorList>
            <person name="Palmer W."/>
            <person name="Jacygrad E."/>
            <person name="Sagayaradj S."/>
            <person name="Cavanaugh K."/>
            <person name="Han R."/>
            <person name="Bertier L."/>
            <person name="Beede B."/>
            <person name="Kafkas S."/>
            <person name="Golino D."/>
            <person name="Preece J."/>
            <person name="Michelmore R."/>
        </authorList>
    </citation>
    <scope>NUCLEOTIDE SEQUENCE [LARGE SCALE GENOMIC DNA]</scope>
</reference>